<name>A0A547Q371_9RHOB</name>
<comment type="caution">
    <text evidence="1">The sequence shown here is derived from an EMBL/GenBank/DDBJ whole genome shotgun (WGS) entry which is preliminary data.</text>
</comment>
<dbReference type="InterPro" id="IPR029063">
    <property type="entry name" value="SAM-dependent_MTases_sf"/>
</dbReference>
<gene>
    <name evidence="1" type="ORF">FEV53_09005</name>
</gene>
<reference evidence="1 2" key="1">
    <citation type="submission" date="2019-06" db="EMBL/GenBank/DDBJ databases">
        <title>Paenimaribius caenipelagi gen. nov., sp. nov., isolated from a tidal flat.</title>
        <authorList>
            <person name="Yoon J.-H."/>
        </authorList>
    </citation>
    <scope>NUCLEOTIDE SEQUENCE [LARGE SCALE GENOMIC DNA]</scope>
    <source>
        <strain evidence="1 2">JBTF-M29</strain>
    </source>
</reference>
<organism evidence="1 2">
    <name type="scientific">Palleronia caenipelagi</name>
    <dbReference type="NCBI Taxonomy" id="2489174"/>
    <lineage>
        <taxon>Bacteria</taxon>
        <taxon>Pseudomonadati</taxon>
        <taxon>Pseudomonadota</taxon>
        <taxon>Alphaproteobacteria</taxon>
        <taxon>Rhodobacterales</taxon>
        <taxon>Roseobacteraceae</taxon>
        <taxon>Palleronia</taxon>
    </lineage>
</organism>
<keyword evidence="2" id="KW-1185">Reference proteome</keyword>
<evidence type="ECO:0000313" key="1">
    <source>
        <dbReference type="EMBL" id="TRD20835.1"/>
    </source>
</evidence>
<dbReference type="AlphaFoldDB" id="A0A547Q371"/>
<dbReference type="EMBL" id="VFSV01000012">
    <property type="protein sequence ID" value="TRD20835.1"/>
    <property type="molecule type" value="Genomic_DNA"/>
</dbReference>
<evidence type="ECO:0000313" key="2">
    <source>
        <dbReference type="Proteomes" id="UP000318590"/>
    </source>
</evidence>
<protein>
    <recommendedName>
        <fullName evidence="3">Class I SAM-dependent methyltransferase</fullName>
    </recommendedName>
</protein>
<dbReference type="Proteomes" id="UP000318590">
    <property type="component" value="Unassembled WGS sequence"/>
</dbReference>
<dbReference type="Gene3D" id="3.40.50.150">
    <property type="entry name" value="Vaccinia Virus protein VP39"/>
    <property type="match status" value="1"/>
</dbReference>
<dbReference type="OrthoDB" id="7445868at2"/>
<sequence length="188" mass="21420">MSFDPEVAEYVSDWYGRSDVILEYGSGGSTVLAAQQTHRAVYSVESDRDWADRLRRSLDAACPGHSVELIWQDIGPTRKWGAPRTNKHMLQFPGYALDVWSKMDGQGPDLVLVDGRFRLGCFLATLFNITRPTTLLWDDYAERRKYHLAERYGAPVERVGRMVRFELTPRQITPADLPLLARAFVDQA</sequence>
<evidence type="ECO:0008006" key="3">
    <source>
        <dbReference type="Google" id="ProtNLM"/>
    </source>
</evidence>
<proteinExistence type="predicted"/>
<accession>A0A547Q371</accession>